<gene>
    <name evidence="1" type="ORF">CEV33_2126</name>
</gene>
<sequence>MKFYLVHDIPPKDNAAPTAFLYSRWRGSWEESSTRMTIQYQCVSIMRQFGRPNVKSSSSE</sequence>
<name>A0A256F7A7_9HYPH</name>
<evidence type="ECO:0000313" key="2">
    <source>
        <dbReference type="Proteomes" id="UP000216478"/>
    </source>
</evidence>
<organism evidence="1 2">
    <name type="scientific">Brucella grignonensis</name>
    <dbReference type="NCBI Taxonomy" id="94627"/>
    <lineage>
        <taxon>Bacteria</taxon>
        <taxon>Pseudomonadati</taxon>
        <taxon>Pseudomonadota</taxon>
        <taxon>Alphaproteobacteria</taxon>
        <taxon>Hyphomicrobiales</taxon>
        <taxon>Brucellaceae</taxon>
        <taxon>Brucella/Ochrobactrum group</taxon>
        <taxon>Brucella</taxon>
    </lineage>
</organism>
<protein>
    <submittedName>
        <fullName evidence="1">Uncharacterized protein</fullName>
    </submittedName>
</protein>
<dbReference type="Proteomes" id="UP000216478">
    <property type="component" value="Unassembled WGS sequence"/>
</dbReference>
<accession>A0A256F7A7</accession>
<reference evidence="1 2" key="1">
    <citation type="submission" date="2017-07" db="EMBL/GenBank/DDBJ databases">
        <title>Phylogenetic study on the rhizospheric bacterium Ochrobactrum sp. A44.</title>
        <authorList>
            <person name="Krzyzanowska D.M."/>
            <person name="Ossowicki A."/>
            <person name="Rajewska M."/>
            <person name="Maciag T."/>
            <person name="Kaczynski Z."/>
            <person name="Czerwicka M."/>
            <person name="Jafra S."/>
        </authorList>
    </citation>
    <scope>NUCLEOTIDE SEQUENCE [LARGE SCALE GENOMIC DNA]</scope>
    <source>
        <strain evidence="1 2">OgA9a</strain>
    </source>
</reference>
<keyword evidence="2" id="KW-1185">Reference proteome</keyword>
<evidence type="ECO:0000313" key="1">
    <source>
        <dbReference type="EMBL" id="OYR10663.1"/>
    </source>
</evidence>
<comment type="caution">
    <text evidence="1">The sequence shown here is derived from an EMBL/GenBank/DDBJ whole genome shotgun (WGS) entry which is preliminary data.</text>
</comment>
<proteinExistence type="predicted"/>
<dbReference type="AlphaFoldDB" id="A0A256F7A7"/>
<dbReference type="EMBL" id="NNRL01000163">
    <property type="protein sequence ID" value="OYR10663.1"/>
    <property type="molecule type" value="Genomic_DNA"/>
</dbReference>